<dbReference type="RefSeq" id="WP_056969412.1">
    <property type="nucleotide sequence ID" value="NZ_AYZK01000003.1"/>
</dbReference>
<evidence type="ECO:0000256" key="1">
    <source>
        <dbReference type="SAM" id="Phobius"/>
    </source>
</evidence>
<evidence type="ECO:0000313" key="3">
    <source>
        <dbReference type="Proteomes" id="UP000051789"/>
    </source>
</evidence>
<accession>A0A0R2C8D8</accession>
<proteinExistence type="predicted"/>
<keyword evidence="1" id="KW-0812">Transmembrane</keyword>
<evidence type="ECO:0000313" key="2">
    <source>
        <dbReference type="EMBL" id="KRM87282.1"/>
    </source>
</evidence>
<keyword evidence="1" id="KW-1133">Transmembrane helix</keyword>
<dbReference type="AlphaFoldDB" id="A0A0R2C8D8"/>
<organism evidence="2 3">
    <name type="scientific">Lacticaseibacillus thailandensis DSM 22698 = JCM 13996</name>
    <dbReference type="NCBI Taxonomy" id="1423810"/>
    <lineage>
        <taxon>Bacteria</taxon>
        <taxon>Bacillati</taxon>
        <taxon>Bacillota</taxon>
        <taxon>Bacilli</taxon>
        <taxon>Lactobacillales</taxon>
        <taxon>Lactobacillaceae</taxon>
        <taxon>Lacticaseibacillus</taxon>
    </lineage>
</organism>
<comment type="caution">
    <text evidence="2">The sequence shown here is derived from an EMBL/GenBank/DDBJ whole genome shotgun (WGS) entry which is preliminary data.</text>
</comment>
<reference evidence="2 3" key="1">
    <citation type="journal article" date="2015" name="Genome Announc.">
        <title>Expanding the biotechnology potential of lactobacilli through comparative genomics of 213 strains and associated genera.</title>
        <authorList>
            <person name="Sun Z."/>
            <person name="Harris H.M."/>
            <person name="McCann A."/>
            <person name="Guo C."/>
            <person name="Argimon S."/>
            <person name="Zhang W."/>
            <person name="Yang X."/>
            <person name="Jeffery I.B."/>
            <person name="Cooney J.C."/>
            <person name="Kagawa T.F."/>
            <person name="Liu W."/>
            <person name="Song Y."/>
            <person name="Salvetti E."/>
            <person name="Wrobel A."/>
            <person name="Rasinkangas P."/>
            <person name="Parkhill J."/>
            <person name="Rea M.C."/>
            <person name="O'Sullivan O."/>
            <person name="Ritari J."/>
            <person name="Douillard F.P."/>
            <person name="Paul Ross R."/>
            <person name="Yang R."/>
            <person name="Briner A.E."/>
            <person name="Felis G.E."/>
            <person name="de Vos W.M."/>
            <person name="Barrangou R."/>
            <person name="Klaenhammer T.R."/>
            <person name="Caufield P.W."/>
            <person name="Cui Y."/>
            <person name="Zhang H."/>
            <person name="O'Toole P.W."/>
        </authorList>
    </citation>
    <scope>NUCLEOTIDE SEQUENCE [LARGE SCALE GENOMIC DNA]</scope>
    <source>
        <strain evidence="2 3">DSM 22698</strain>
    </source>
</reference>
<sequence length="59" mass="6690">MTGKKNNLIDRDIHDRIADEDKLVLPPKKERDHGRLPQIIIGIVIAAIALFGILYPLFN</sequence>
<protein>
    <submittedName>
        <fullName evidence="2">Uncharacterized protein</fullName>
    </submittedName>
</protein>
<keyword evidence="3" id="KW-1185">Reference proteome</keyword>
<name>A0A0R2C8D8_9LACO</name>
<feature type="transmembrane region" description="Helical" evidence="1">
    <location>
        <begin position="39"/>
        <end position="58"/>
    </location>
</feature>
<dbReference type="Proteomes" id="UP000051789">
    <property type="component" value="Unassembled WGS sequence"/>
</dbReference>
<gene>
    <name evidence="2" type="ORF">FD19_GL001440</name>
</gene>
<dbReference type="STRING" id="1423810.FD19_GL001440"/>
<keyword evidence="1" id="KW-0472">Membrane</keyword>
<dbReference type="EMBL" id="AYZK01000003">
    <property type="protein sequence ID" value="KRM87282.1"/>
    <property type="molecule type" value="Genomic_DNA"/>
</dbReference>
<dbReference type="PATRIC" id="fig|1423810.4.peg.1479"/>